<dbReference type="InterPro" id="IPR046167">
    <property type="entry name" value="DUF6169"/>
</dbReference>
<proteinExistence type="predicted"/>
<dbReference type="Proteomes" id="UP000308181">
    <property type="component" value="Unassembled WGS sequence"/>
</dbReference>
<evidence type="ECO:0000313" key="1">
    <source>
        <dbReference type="EMBL" id="TKB95151.1"/>
    </source>
</evidence>
<dbReference type="Pfam" id="PF19666">
    <property type="entry name" value="DUF6169"/>
    <property type="match status" value="1"/>
</dbReference>
<dbReference type="OrthoDB" id="767793at2"/>
<evidence type="ECO:0000313" key="2">
    <source>
        <dbReference type="Proteomes" id="UP000308181"/>
    </source>
</evidence>
<dbReference type="EMBL" id="SWBP01000010">
    <property type="protein sequence ID" value="TKB95151.1"/>
    <property type="molecule type" value="Genomic_DNA"/>
</dbReference>
<accession>A0A4U1BTS5</accession>
<dbReference type="AlphaFoldDB" id="A0A4U1BTS5"/>
<sequence>MSPQYNLTKTQHGFYIFKTDDEIEYTAFFTQCLVDDKEGNTHKVYSFGFEKNGSYNSEKFAAKHDPKIKATIIFIVNEFFRSNGSNTLIYFCFHDDNLARQRSITFSKWYNESLTDNIEHHKTTSIYNDKPIYVGTLILRDNPLRELAFEAIDNYIRDLVSEKES</sequence>
<gene>
    <name evidence="1" type="ORF">FA046_16995</name>
</gene>
<organism evidence="1 2">
    <name type="scientific">Pedobacter cryophilus</name>
    <dbReference type="NCBI Taxonomy" id="2571271"/>
    <lineage>
        <taxon>Bacteria</taxon>
        <taxon>Pseudomonadati</taxon>
        <taxon>Bacteroidota</taxon>
        <taxon>Sphingobacteriia</taxon>
        <taxon>Sphingobacteriales</taxon>
        <taxon>Sphingobacteriaceae</taxon>
        <taxon>Pedobacter</taxon>
    </lineage>
</organism>
<reference evidence="1 2" key="1">
    <citation type="submission" date="2019-04" db="EMBL/GenBank/DDBJ databases">
        <title>Pedobacter sp. AR-3-17 sp. nov., isolated from Arctic soil.</title>
        <authorList>
            <person name="Dahal R.H."/>
            <person name="Kim D.-U."/>
        </authorList>
    </citation>
    <scope>NUCLEOTIDE SEQUENCE [LARGE SCALE GENOMIC DNA]</scope>
    <source>
        <strain evidence="1 2">AR-3-17</strain>
    </source>
</reference>
<comment type="caution">
    <text evidence="1">The sequence shown here is derived from an EMBL/GenBank/DDBJ whole genome shotgun (WGS) entry which is preliminary data.</text>
</comment>
<name>A0A4U1BTS5_9SPHI</name>
<protein>
    <submittedName>
        <fullName evidence="1">Uncharacterized protein</fullName>
    </submittedName>
</protein>
<dbReference type="RefSeq" id="WP_136827740.1">
    <property type="nucleotide sequence ID" value="NZ_SWBP01000010.1"/>
</dbReference>
<keyword evidence="2" id="KW-1185">Reference proteome</keyword>